<evidence type="ECO:0000259" key="10">
    <source>
        <dbReference type="Pfam" id="PF02744"/>
    </source>
</evidence>
<organism evidence="11 12">
    <name type="scientific">Candidatus Andersenbacteria bacterium CG10_big_fil_rev_8_21_14_0_10_54_11</name>
    <dbReference type="NCBI Taxonomy" id="1974485"/>
    <lineage>
        <taxon>Bacteria</taxon>
        <taxon>Candidatus Anderseniibacteriota</taxon>
    </lineage>
</organism>
<dbReference type="PANTHER" id="PTHR42763">
    <property type="entry name" value="ADP-GLUCOSE PHOSPHORYLASE"/>
    <property type="match status" value="1"/>
</dbReference>
<feature type="active site" description="Tele-UMP-histidine intermediate" evidence="7">
    <location>
        <position position="189"/>
    </location>
</feature>
<keyword evidence="6" id="KW-0119">Carbohydrate metabolism</keyword>
<dbReference type="InterPro" id="IPR005849">
    <property type="entry name" value="GalP_Utransf_N"/>
</dbReference>
<comment type="cofactor">
    <cofactor evidence="8">
        <name>Zn(2+)</name>
        <dbReference type="ChEBI" id="CHEBI:29105"/>
    </cofactor>
    <text evidence="8">Binds 1 zinc ion per subunit.</text>
</comment>
<protein>
    <submittedName>
        <fullName evidence="11">Galactose-1-phosphate uridylyltransferase</fullName>
    </submittedName>
</protein>
<evidence type="ECO:0000256" key="6">
    <source>
        <dbReference type="ARBA" id="ARBA00023277"/>
    </source>
</evidence>
<reference evidence="12" key="1">
    <citation type="submission" date="2017-09" db="EMBL/GenBank/DDBJ databases">
        <title>Depth-based differentiation of microbial function through sediment-hosted aquifers and enrichment of novel symbionts in the deep terrestrial subsurface.</title>
        <authorList>
            <person name="Probst A.J."/>
            <person name="Ladd B."/>
            <person name="Jarett J.K."/>
            <person name="Geller-Mcgrath D.E."/>
            <person name="Sieber C.M.K."/>
            <person name="Emerson J.B."/>
            <person name="Anantharaman K."/>
            <person name="Thomas B.C."/>
            <person name="Malmstrom R."/>
            <person name="Stieglmeier M."/>
            <person name="Klingl A."/>
            <person name="Woyke T."/>
            <person name="Ryan C.M."/>
            <person name="Banfield J.F."/>
        </authorList>
    </citation>
    <scope>NUCLEOTIDE SEQUENCE [LARGE SCALE GENOMIC DNA]</scope>
</reference>
<dbReference type="PIRSF" id="PIRSF000808">
    <property type="entry name" value="GalT"/>
    <property type="match status" value="1"/>
</dbReference>
<evidence type="ECO:0000313" key="11">
    <source>
        <dbReference type="EMBL" id="PIT97969.1"/>
    </source>
</evidence>
<keyword evidence="4 8" id="KW-0479">Metal-binding</keyword>
<dbReference type="InterPro" id="IPR005850">
    <property type="entry name" value="GalP_Utransf_C"/>
</dbReference>
<evidence type="ECO:0000256" key="2">
    <source>
        <dbReference type="ARBA" id="ARBA00022679"/>
    </source>
</evidence>
<feature type="binding site" evidence="8">
    <location>
        <position position="72"/>
    </location>
    <ligand>
        <name>Zn(2+)</name>
        <dbReference type="ChEBI" id="CHEBI:29105"/>
    </ligand>
</feature>
<dbReference type="GO" id="GO:0008108">
    <property type="term" value="F:UDP-glucose:hexose-1-phosphate uridylyltransferase activity"/>
    <property type="evidence" value="ECO:0007669"/>
    <property type="project" value="InterPro"/>
</dbReference>
<dbReference type="AlphaFoldDB" id="A0A2M6WYW3"/>
<dbReference type="EMBL" id="PEZP01000039">
    <property type="protein sequence ID" value="PIT97969.1"/>
    <property type="molecule type" value="Genomic_DNA"/>
</dbReference>
<evidence type="ECO:0000256" key="1">
    <source>
        <dbReference type="ARBA" id="ARBA00010951"/>
    </source>
</evidence>
<dbReference type="SUPFAM" id="SSF54197">
    <property type="entry name" value="HIT-like"/>
    <property type="match status" value="2"/>
</dbReference>
<keyword evidence="3 11" id="KW-0548">Nucleotidyltransferase</keyword>
<dbReference type="UniPathway" id="UPA00214"/>
<keyword evidence="2 11" id="KW-0808">Transferase</keyword>
<evidence type="ECO:0000256" key="3">
    <source>
        <dbReference type="ARBA" id="ARBA00022695"/>
    </source>
</evidence>
<dbReference type="GO" id="GO:0006012">
    <property type="term" value="P:galactose metabolic process"/>
    <property type="evidence" value="ECO:0007669"/>
    <property type="project" value="UniProtKB-UniPathway"/>
</dbReference>
<name>A0A2M6WYW3_9BACT</name>
<comment type="similarity">
    <text evidence="1">Belongs to the galactose-1-phosphate uridylyltransferase type 1 family.</text>
</comment>
<gene>
    <name evidence="11" type="ORF">COT71_03440</name>
</gene>
<proteinExistence type="inferred from homology"/>
<feature type="domain" description="Galactose-1-phosphate uridyl transferase N-terminal" evidence="9">
    <location>
        <begin position="29"/>
        <end position="199"/>
    </location>
</feature>
<keyword evidence="5 8" id="KW-0862">Zinc</keyword>
<dbReference type="Gene3D" id="3.30.428.10">
    <property type="entry name" value="HIT-like"/>
    <property type="match status" value="2"/>
</dbReference>
<evidence type="ECO:0000259" key="9">
    <source>
        <dbReference type="Pfam" id="PF01087"/>
    </source>
</evidence>
<feature type="domain" description="Galactose-1-phosphate uridyl transferase C-terminal" evidence="10">
    <location>
        <begin position="210"/>
        <end position="329"/>
    </location>
</feature>
<evidence type="ECO:0000256" key="7">
    <source>
        <dbReference type="PIRSR" id="PIRSR000808-1"/>
    </source>
</evidence>
<dbReference type="InterPro" id="IPR053177">
    <property type="entry name" value="ADP-glucose_phosphorylase"/>
</dbReference>
<feature type="binding site" evidence="8">
    <location>
        <position position="69"/>
    </location>
    <ligand>
        <name>Zn(2+)</name>
        <dbReference type="ChEBI" id="CHEBI:29105"/>
    </ligand>
</feature>
<dbReference type="PANTHER" id="PTHR42763:SF2">
    <property type="entry name" value="ADP-GLUCOSE PHOSPHORYLASE"/>
    <property type="match status" value="1"/>
</dbReference>
<dbReference type="Pfam" id="PF02744">
    <property type="entry name" value="GalP_UDP_tr_C"/>
    <property type="match status" value="1"/>
</dbReference>
<feature type="binding site" evidence="8">
    <location>
        <position position="136"/>
    </location>
    <ligand>
        <name>Zn(2+)</name>
        <dbReference type="ChEBI" id="CHEBI:29105"/>
    </ligand>
</feature>
<dbReference type="InterPro" id="IPR036265">
    <property type="entry name" value="HIT-like_sf"/>
</dbReference>
<evidence type="ECO:0000256" key="4">
    <source>
        <dbReference type="ARBA" id="ARBA00022723"/>
    </source>
</evidence>
<dbReference type="InterPro" id="IPR001937">
    <property type="entry name" value="GalP_UDPtransf1"/>
</dbReference>
<evidence type="ECO:0000256" key="5">
    <source>
        <dbReference type="ARBA" id="ARBA00022833"/>
    </source>
</evidence>
<comment type="caution">
    <text evidence="11">The sequence shown here is derived from an EMBL/GenBank/DDBJ whole genome shotgun (WGS) entry which is preliminary data.</text>
</comment>
<dbReference type="GO" id="GO:0008270">
    <property type="term" value="F:zinc ion binding"/>
    <property type="evidence" value="ECO:0007669"/>
    <property type="project" value="InterPro"/>
</dbReference>
<dbReference type="Pfam" id="PF01087">
    <property type="entry name" value="GalP_UDP_transf"/>
    <property type="match status" value="1"/>
</dbReference>
<feature type="binding site" evidence="8">
    <location>
        <position position="187"/>
    </location>
    <ligand>
        <name>Zn(2+)</name>
        <dbReference type="ChEBI" id="CHEBI:29105"/>
    </ligand>
</feature>
<evidence type="ECO:0000256" key="8">
    <source>
        <dbReference type="PIRSR" id="PIRSR000808-3"/>
    </source>
</evidence>
<sequence length="369" mass="42181">MAGRLREKVTVAGRVSGRRHSRGLEAGELRQDVLTGQWVVIATGRALRPHDFLAERGRPSKLPKFKDECPFCRLDMFPQEPDVLTLPAGRDEWEVHIFPNKYPAFSPCEEFRMWEAGPYHAMEAVGYHEVLATRWHNAIDAYLTPRQLALQLEALVLRFRQLREKPSVNYIQIIKNHGVKAGASLEHPHHQILTVPVLPVDVQALLDGAERYYLQHKADVFSTLLAWELEEGKRIVYENDHFVALCPFASRVPFEVMVVPRDPLPYFEDSDPTVRQALAETLQNVLSRLYVGLHNPPYNYYLHSAPCDTTGFICDMSAFPHFRWHVTIMPRLNVWGGFELGTGLPITTALPEESAAYLREVRVDALRLE</sequence>
<evidence type="ECO:0000313" key="12">
    <source>
        <dbReference type="Proteomes" id="UP000230731"/>
    </source>
</evidence>
<dbReference type="Proteomes" id="UP000230731">
    <property type="component" value="Unassembled WGS sequence"/>
</dbReference>
<accession>A0A2M6WYW3</accession>